<keyword evidence="5" id="KW-0547">Nucleotide-binding</keyword>
<dbReference type="PROSITE" id="PS50893">
    <property type="entry name" value="ABC_TRANSPORTER_2"/>
    <property type="match status" value="1"/>
</dbReference>
<dbReference type="SUPFAM" id="SSF90123">
    <property type="entry name" value="ABC transporter transmembrane region"/>
    <property type="match status" value="1"/>
</dbReference>
<dbReference type="EMBL" id="WJPP01000005">
    <property type="protein sequence ID" value="MRH79086.1"/>
    <property type="molecule type" value="Genomic_DNA"/>
</dbReference>
<feature type="transmembrane region" description="Helical" evidence="9">
    <location>
        <begin position="53"/>
        <end position="75"/>
    </location>
</feature>
<dbReference type="InterPro" id="IPR039421">
    <property type="entry name" value="Type_1_exporter"/>
</dbReference>
<dbReference type="GO" id="GO:0140359">
    <property type="term" value="F:ABC-type transporter activity"/>
    <property type="evidence" value="ECO:0007669"/>
    <property type="project" value="InterPro"/>
</dbReference>
<name>A0A6N7QRL6_9GAMM</name>
<dbReference type="SMART" id="SM00382">
    <property type="entry name" value="AAA"/>
    <property type="match status" value="1"/>
</dbReference>
<accession>A0A6N7QRL6</accession>
<feature type="transmembrane region" description="Helical" evidence="9">
    <location>
        <begin position="136"/>
        <end position="153"/>
    </location>
</feature>
<keyword evidence="13" id="KW-1185">Reference proteome</keyword>
<dbReference type="InterPro" id="IPR011527">
    <property type="entry name" value="ABC1_TM_dom"/>
</dbReference>
<keyword evidence="3" id="KW-1003">Cell membrane</keyword>
<organism evidence="12 13">
    <name type="scientific">Spiribacter salilacus</name>
    <dbReference type="NCBI Taxonomy" id="2664894"/>
    <lineage>
        <taxon>Bacteria</taxon>
        <taxon>Pseudomonadati</taxon>
        <taxon>Pseudomonadota</taxon>
        <taxon>Gammaproteobacteria</taxon>
        <taxon>Chromatiales</taxon>
        <taxon>Ectothiorhodospiraceae</taxon>
        <taxon>Spiribacter</taxon>
    </lineage>
</organism>
<dbReference type="FunFam" id="3.40.50.300:FF:000221">
    <property type="entry name" value="Multidrug ABC transporter ATP-binding protein"/>
    <property type="match status" value="1"/>
</dbReference>
<dbReference type="InterPro" id="IPR003593">
    <property type="entry name" value="AAA+_ATPase"/>
</dbReference>
<comment type="caution">
    <text evidence="12">The sequence shown here is derived from an EMBL/GenBank/DDBJ whole genome shotgun (WGS) entry which is preliminary data.</text>
</comment>
<evidence type="ECO:0000256" key="9">
    <source>
        <dbReference type="SAM" id="Phobius"/>
    </source>
</evidence>
<dbReference type="InterPro" id="IPR027417">
    <property type="entry name" value="P-loop_NTPase"/>
</dbReference>
<dbReference type="PROSITE" id="PS00211">
    <property type="entry name" value="ABC_TRANSPORTER_1"/>
    <property type="match status" value="1"/>
</dbReference>
<keyword evidence="8 9" id="KW-0472">Membrane</keyword>
<dbReference type="PANTHER" id="PTHR24221:SF654">
    <property type="entry name" value="ATP-BINDING CASSETTE SUB-FAMILY B MEMBER 6"/>
    <property type="match status" value="1"/>
</dbReference>
<keyword evidence="7 9" id="KW-1133">Transmembrane helix</keyword>
<dbReference type="GO" id="GO:0005886">
    <property type="term" value="C:plasma membrane"/>
    <property type="evidence" value="ECO:0007669"/>
    <property type="project" value="UniProtKB-SubCell"/>
</dbReference>
<dbReference type="PROSITE" id="PS50929">
    <property type="entry name" value="ABC_TM1F"/>
    <property type="match status" value="1"/>
</dbReference>
<evidence type="ECO:0000256" key="1">
    <source>
        <dbReference type="ARBA" id="ARBA00004651"/>
    </source>
</evidence>
<dbReference type="GO" id="GO:0034040">
    <property type="term" value="F:ATPase-coupled lipid transmembrane transporter activity"/>
    <property type="evidence" value="ECO:0007669"/>
    <property type="project" value="TreeGrafter"/>
</dbReference>
<dbReference type="SUPFAM" id="SSF52540">
    <property type="entry name" value="P-loop containing nucleoside triphosphate hydrolases"/>
    <property type="match status" value="1"/>
</dbReference>
<evidence type="ECO:0000259" key="11">
    <source>
        <dbReference type="PROSITE" id="PS50929"/>
    </source>
</evidence>
<dbReference type="Pfam" id="PF00005">
    <property type="entry name" value="ABC_tran"/>
    <property type="match status" value="1"/>
</dbReference>
<evidence type="ECO:0000256" key="8">
    <source>
        <dbReference type="ARBA" id="ARBA00023136"/>
    </source>
</evidence>
<evidence type="ECO:0000256" key="4">
    <source>
        <dbReference type="ARBA" id="ARBA00022692"/>
    </source>
</evidence>
<evidence type="ECO:0000313" key="12">
    <source>
        <dbReference type="EMBL" id="MRH79086.1"/>
    </source>
</evidence>
<feature type="transmembrane region" description="Helical" evidence="9">
    <location>
        <begin position="7"/>
        <end position="24"/>
    </location>
</feature>
<dbReference type="InterPro" id="IPR003439">
    <property type="entry name" value="ABC_transporter-like_ATP-bd"/>
</dbReference>
<dbReference type="AlphaFoldDB" id="A0A6N7QRL6"/>
<feature type="domain" description="ABC transmembrane type-1" evidence="11">
    <location>
        <begin position="1"/>
        <end position="299"/>
    </location>
</feature>
<dbReference type="Pfam" id="PF00664">
    <property type="entry name" value="ABC_membrane"/>
    <property type="match status" value="1"/>
</dbReference>
<evidence type="ECO:0000313" key="13">
    <source>
        <dbReference type="Proteomes" id="UP000433788"/>
    </source>
</evidence>
<keyword evidence="2" id="KW-0813">Transport</keyword>
<dbReference type="GO" id="GO:0005524">
    <property type="term" value="F:ATP binding"/>
    <property type="evidence" value="ECO:0007669"/>
    <property type="project" value="UniProtKB-KW"/>
</dbReference>
<reference evidence="12 13" key="1">
    <citation type="submission" date="2019-11" db="EMBL/GenBank/DDBJ databases">
        <authorList>
            <person name="Zhang X.Y."/>
        </authorList>
    </citation>
    <scope>NUCLEOTIDE SEQUENCE [LARGE SCALE GENOMIC DNA]</scope>
    <source>
        <strain evidence="12 13">C176</strain>
    </source>
</reference>
<evidence type="ECO:0000259" key="10">
    <source>
        <dbReference type="PROSITE" id="PS50893"/>
    </source>
</evidence>
<dbReference type="Gene3D" id="3.40.50.300">
    <property type="entry name" value="P-loop containing nucleotide triphosphate hydrolases"/>
    <property type="match status" value="1"/>
</dbReference>
<evidence type="ECO:0000256" key="2">
    <source>
        <dbReference type="ARBA" id="ARBA00022448"/>
    </source>
</evidence>
<dbReference type="InterPro" id="IPR036640">
    <property type="entry name" value="ABC1_TM_sf"/>
</dbReference>
<dbReference type="InterPro" id="IPR017871">
    <property type="entry name" value="ABC_transporter-like_CS"/>
</dbReference>
<gene>
    <name evidence="12" type="ORF">GH984_10285</name>
</gene>
<keyword evidence="6 12" id="KW-0067">ATP-binding</keyword>
<comment type="subcellular location">
    <subcellularLocation>
        <location evidence="1">Cell membrane</location>
        <topology evidence="1">Multi-pass membrane protein</topology>
    </subcellularLocation>
</comment>
<sequence>MILTMALLDMIGVASIMPFMGVLANPELVQTNAILNTAFTAAGAIGVTTTDQFLFLLGIMVFVLLVVSLAFKALTTYAQLRFTLMREYSIGKRLVEGYLHQPYSWFLSRHSADLGKTILSEVNEVIGGGITPMMHIIAHGAVALSLLTLLVFIDPKLALVVGLTLTAAYALVFKITRGFLTRIGQERVKANRWRFTAVSEAFGAPKEIKVAGLEQAYIDRFSDPARTYARHQASAQVISQLPRFALEAIAFGGMLLVVLYLMAQSGSFASALPIIALYAFAGYRLMPALQQIYGAVTQLRFAGPAIDALHKDLMSLQPANPHQAKAAMPLTQAITLNDVQYTYPNAPQPALKNLSLTIPAKSTVGLVGATGSGKTTTVDLILGLLEAQEGTLEVDGQAIIEHNRRAWQRAIGYVPQQIYLADDTVAANIAFGLQEKDIDQAAVERAAKIANLHEFVANELPQQYQTTVGERGVRLSGGQRQRIGIARALYHNPQVLILDEATSALDNLTEQAVMEAVHNLGHEITIILIAHRLSTVKACDTIFLLEKGELKAQGTFDELTQADERFRAMAVTGYVVK</sequence>
<evidence type="ECO:0000256" key="3">
    <source>
        <dbReference type="ARBA" id="ARBA00022475"/>
    </source>
</evidence>
<dbReference type="GO" id="GO:0016887">
    <property type="term" value="F:ATP hydrolysis activity"/>
    <property type="evidence" value="ECO:0007669"/>
    <property type="project" value="InterPro"/>
</dbReference>
<evidence type="ECO:0000256" key="5">
    <source>
        <dbReference type="ARBA" id="ARBA00022741"/>
    </source>
</evidence>
<dbReference type="Proteomes" id="UP000433788">
    <property type="component" value="Unassembled WGS sequence"/>
</dbReference>
<dbReference type="Gene3D" id="1.20.1560.10">
    <property type="entry name" value="ABC transporter type 1, transmembrane domain"/>
    <property type="match status" value="1"/>
</dbReference>
<feature type="transmembrane region" description="Helical" evidence="9">
    <location>
        <begin position="159"/>
        <end position="180"/>
    </location>
</feature>
<protein>
    <submittedName>
        <fullName evidence="12">ATP-binding cassette domain-containing protein</fullName>
    </submittedName>
</protein>
<evidence type="ECO:0000256" key="6">
    <source>
        <dbReference type="ARBA" id="ARBA00022840"/>
    </source>
</evidence>
<dbReference type="PANTHER" id="PTHR24221">
    <property type="entry name" value="ATP-BINDING CASSETTE SUB-FAMILY B"/>
    <property type="match status" value="1"/>
</dbReference>
<evidence type="ECO:0000256" key="7">
    <source>
        <dbReference type="ARBA" id="ARBA00022989"/>
    </source>
</evidence>
<feature type="domain" description="ABC transporter" evidence="10">
    <location>
        <begin position="334"/>
        <end position="572"/>
    </location>
</feature>
<proteinExistence type="predicted"/>
<keyword evidence="4 9" id="KW-0812">Transmembrane</keyword>